<feature type="domain" description="UDP-N-acetylglucosamine 2-epimerase" evidence="2">
    <location>
        <begin position="200"/>
        <end position="318"/>
    </location>
</feature>
<dbReference type="Pfam" id="PF02350">
    <property type="entry name" value="Epimerase_2"/>
    <property type="match status" value="2"/>
</dbReference>
<keyword evidence="1" id="KW-0413">Isomerase</keyword>
<dbReference type="InterPro" id="IPR003331">
    <property type="entry name" value="UDP_GlcNAc_Epimerase_2_dom"/>
</dbReference>
<feature type="domain" description="UDP-N-acetylglucosamine 2-epimerase" evidence="2">
    <location>
        <begin position="55"/>
        <end position="177"/>
    </location>
</feature>
<reference evidence="3 4" key="1">
    <citation type="submission" date="2021-01" db="EMBL/GenBank/DDBJ databases">
        <title>Whole genome shotgun sequence of Actinoplanes durhamensis NBRC 14914.</title>
        <authorList>
            <person name="Komaki H."/>
            <person name="Tamura T."/>
        </authorList>
    </citation>
    <scope>NUCLEOTIDE SEQUENCE [LARGE SCALE GENOMIC DNA]</scope>
    <source>
        <strain evidence="3 4">NBRC 14914</strain>
    </source>
</reference>
<dbReference type="Proteomes" id="UP000637628">
    <property type="component" value="Unassembled WGS sequence"/>
</dbReference>
<dbReference type="InterPro" id="IPR029767">
    <property type="entry name" value="WecB-like"/>
</dbReference>
<proteinExistence type="inferred from homology"/>
<dbReference type="RefSeq" id="WP_203733803.1">
    <property type="nucleotide sequence ID" value="NZ_BAAATX010000036.1"/>
</dbReference>
<name>A0ABQ3Z7Y5_9ACTN</name>
<sequence>MSLPEVHLAGGTCAEAIRLVPVAAAMRAQGLLAPVLLAGGADPTDVSRTYISLGLASDETLSAGADLATAVGRYDKLWAARTPAAVLVSGDNLAAALAAYWRRIPVLHMDAGRRSGTPMADGVDADRRLLAQVTTVHLTAAPLTAMNLLDESVVAGDVLLTGGTAVDAARMMTARLRAAGTPRPHRVLLVGVDDAHDKPVREAMLDLAARYHDLDVIGAKVSTPDRARLVAAADLVLADDFDLAEEALAAGVPVLVPGDGRGLTEALHAGSARQVDPTTHALVTEISALLDSRLRRDSMSANGSPYGDGLAAGRIAQATAALLGHGQFPDPMPARPQAGVAS</sequence>
<dbReference type="Gene3D" id="3.40.50.2000">
    <property type="entry name" value="Glycogen Phosphorylase B"/>
    <property type="match status" value="3"/>
</dbReference>
<dbReference type="PANTHER" id="PTHR43174:SF1">
    <property type="entry name" value="UDP-N-ACETYLGLUCOSAMINE 2-EPIMERASE"/>
    <property type="match status" value="1"/>
</dbReference>
<comment type="caution">
    <text evidence="3">The sequence shown here is derived from an EMBL/GenBank/DDBJ whole genome shotgun (WGS) entry which is preliminary data.</text>
</comment>
<dbReference type="PANTHER" id="PTHR43174">
    <property type="entry name" value="UDP-N-ACETYLGLUCOSAMINE 2-EPIMERASE"/>
    <property type="match status" value="1"/>
</dbReference>
<dbReference type="SUPFAM" id="SSF53756">
    <property type="entry name" value="UDP-Glycosyltransferase/glycogen phosphorylase"/>
    <property type="match status" value="1"/>
</dbReference>
<evidence type="ECO:0000313" key="4">
    <source>
        <dbReference type="Proteomes" id="UP000637628"/>
    </source>
</evidence>
<accession>A0ABQ3Z7Y5</accession>
<evidence type="ECO:0000256" key="1">
    <source>
        <dbReference type="RuleBase" id="RU003513"/>
    </source>
</evidence>
<keyword evidence="4" id="KW-1185">Reference proteome</keyword>
<organism evidence="3 4">
    <name type="scientific">Paractinoplanes durhamensis</name>
    <dbReference type="NCBI Taxonomy" id="113563"/>
    <lineage>
        <taxon>Bacteria</taxon>
        <taxon>Bacillati</taxon>
        <taxon>Actinomycetota</taxon>
        <taxon>Actinomycetes</taxon>
        <taxon>Micromonosporales</taxon>
        <taxon>Micromonosporaceae</taxon>
        <taxon>Paractinoplanes</taxon>
    </lineage>
</organism>
<dbReference type="EMBL" id="BOML01000058">
    <property type="protein sequence ID" value="GIE05938.1"/>
    <property type="molecule type" value="Genomic_DNA"/>
</dbReference>
<protein>
    <submittedName>
        <fullName evidence="3">UDP-N-acetyl glucosamine 2-epimerase</fullName>
    </submittedName>
</protein>
<gene>
    <name evidence="3" type="primary">wecB</name>
    <name evidence="3" type="ORF">Adu01nite_72880</name>
</gene>
<comment type="similarity">
    <text evidence="1">Belongs to the UDP-N-acetylglucosamine 2-epimerase family.</text>
</comment>
<evidence type="ECO:0000313" key="3">
    <source>
        <dbReference type="EMBL" id="GIE05938.1"/>
    </source>
</evidence>
<evidence type="ECO:0000259" key="2">
    <source>
        <dbReference type="Pfam" id="PF02350"/>
    </source>
</evidence>